<dbReference type="PANTHER" id="PTHR28245">
    <property type="entry name" value="ARF3-INTERACTING PROTEIN 1"/>
    <property type="match status" value="1"/>
</dbReference>
<comment type="caution">
    <text evidence="2">The sequence shown here is derived from an EMBL/GenBank/DDBJ whole genome shotgun (WGS) entry which is preliminary data.</text>
</comment>
<gene>
    <name evidence="2" type="ORF">BJ554DRAFT_4580</name>
</gene>
<dbReference type="InterPro" id="IPR012860">
    <property type="entry name" value="Afi1_N"/>
</dbReference>
<dbReference type="Proteomes" id="UP000673691">
    <property type="component" value="Unassembled WGS sequence"/>
</dbReference>
<evidence type="ECO:0000259" key="1">
    <source>
        <dbReference type="Pfam" id="PF07792"/>
    </source>
</evidence>
<organism evidence="2 3">
    <name type="scientific">Olpidium bornovanus</name>
    <dbReference type="NCBI Taxonomy" id="278681"/>
    <lineage>
        <taxon>Eukaryota</taxon>
        <taxon>Fungi</taxon>
        <taxon>Fungi incertae sedis</taxon>
        <taxon>Olpidiomycota</taxon>
        <taxon>Olpidiomycotina</taxon>
        <taxon>Olpidiomycetes</taxon>
        <taxon>Olpidiales</taxon>
        <taxon>Olpidiaceae</taxon>
        <taxon>Olpidium</taxon>
    </lineage>
</organism>
<dbReference type="InterPro" id="IPR052809">
    <property type="entry name" value="Actin_polarity_regulatory"/>
</dbReference>
<dbReference type="OrthoDB" id="66409at2759"/>
<reference evidence="2 3" key="1">
    <citation type="journal article" name="Sci. Rep.">
        <title>Genome-scale phylogenetic analyses confirm Olpidium as the closest living zoosporic fungus to the non-flagellated, terrestrial fungi.</title>
        <authorList>
            <person name="Chang Y."/>
            <person name="Rochon D."/>
            <person name="Sekimoto S."/>
            <person name="Wang Y."/>
            <person name="Chovatia M."/>
            <person name="Sandor L."/>
            <person name="Salamov A."/>
            <person name="Grigoriev I.V."/>
            <person name="Stajich J.E."/>
            <person name="Spatafora J.W."/>
        </authorList>
    </citation>
    <scope>NUCLEOTIDE SEQUENCE [LARGE SCALE GENOMIC DNA]</scope>
    <source>
        <strain evidence="2">S191</strain>
    </source>
</reference>
<feature type="domain" description="Arf3-interacting protein 1 N-terminal" evidence="1">
    <location>
        <begin position="92"/>
        <end position="116"/>
    </location>
</feature>
<name>A0A8H8DLU3_9FUNG</name>
<dbReference type="AlphaFoldDB" id="A0A8H8DLU3"/>
<accession>A0A8H8DLU3</accession>
<protein>
    <recommendedName>
        <fullName evidence="1">Arf3-interacting protein 1 N-terminal domain-containing protein</fullName>
    </recommendedName>
</protein>
<evidence type="ECO:0000313" key="3">
    <source>
        <dbReference type="Proteomes" id="UP000673691"/>
    </source>
</evidence>
<dbReference type="GO" id="GO:0051666">
    <property type="term" value="P:actin cortical patch localization"/>
    <property type="evidence" value="ECO:0007669"/>
    <property type="project" value="TreeGrafter"/>
</dbReference>
<proteinExistence type="predicted"/>
<dbReference type="GO" id="GO:0005886">
    <property type="term" value="C:plasma membrane"/>
    <property type="evidence" value="ECO:0007669"/>
    <property type="project" value="TreeGrafter"/>
</dbReference>
<dbReference type="Pfam" id="PF07792">
    <property type="entry name" value="Afi1"/>
    <property type="match status" value="1"/>
</dbReference>
<dbReference type="EMBL" id="JAEFCI010001954">
    <property type="protein sequence ID" value="KAG5462577.1"/>
    <property type="molecule type" value="Genomic_DNA"/>
</dbReference>
<evidence type="ECO:0000313" key="2">
    <source>
        <dbReference type="EMBL" id="KAG5462577.1"/>
    </source>
</evidence>
<sequence length="154" mass="16931">MDAAAAVGAAPATAPGPERGRHVHYAFFWHRDRADPGISVFPQKSSTSTGALFSPTSILNRRELASSESNAVGERRQAIAFLTLRFAAPDSILAELMLPDGAHRTEQDWTFFFLNRKVPETVLPAGEEPRDPVEGPPLYVINLVCNKAYKEARR</sequence>
<dbReference type="PANTHER" id="PTHR28245:SF1">
    <property type="entry name" value="ARF3-INTERACTING PROTEIN 1"/>
    <property type="match status" value="1"/>
</dbReference>
<keyword evidence="3" id="KW-1185">Reference proteome</keyword>